<dbReference type="EMBL" id="WJXB01000001">
    <property type="protein sequence ID" value="MRN51941.1"/>
    <property type="molecule type" value="Genomic_DNA"/>
</dbReference>
<keyword evidence="2" id="KW-0812">Transmembrane</keyword>
<dbReference type="InterPro" id="IPR054331">
    <property type="entry name" value="LiaF_TM"/>
</dbReference>
<comment type="caution">
    <text evidence="5">The sequence shown here is derived from an EMBL/GenBank/DDBJ whole genome shotgun (WGS) entry which is preliminary data.</text>
</comment>
<accession>A0A7X2H1Q6</accession>
<dbReference type="AlphaFoldDB" id="A0A7X2H1Q6"/>
<evidence type="ECO:0000259" key="4">
    <source>
        <dbReference type="Pfam" id="PF22570"/>
    </source>
</evidence>
<sequence>MGRWKIGSFTAALGCIALGIIVGLAQYDVVTYAALGYLWPALLILFGLEMLIRLFIKSDVKSRVSGWAVLLIILLVAASGAQSVLLGDSSLSSLFNNKQLAPLSGTVEVKATIKTVKIVLPNGKVKVDGVDGSTLKYEGSLLVSGSSESEAASTLEKKWKVTTDGDTLVMELNEESNWLSNLQFGFNSKNPFLNVTVPSNLTVEVETSDGSIEAQSLKSGIEADTSNGVLDIHDIAGGVEAHSSNGTITVQNIQGEVELVSSNGAVTLSNIDGSLSAKSSNGKISINSAVTGDWKCTTSNGKIVIELPAVSDAKITADTSNGSLNGNLPWDREGDSHGTAQLGSGTHSIDLSTSNGSVTVDTAK</sequence>
<feature type="transmembrane region" description="Helical" evidence="2">
    <location>
        <begin position="68"/>
        <end position="87"/>
    </location>
</feature>
<evidence type="ECO:0000256" key="2">
    <source>
        <dbReference type="SAM" id="Phobius"/>
    </source>
</evidence>
<evidence type="ECO:0000313" key="6">
    <source>
        <dbReference type="Proteomes" id="UP000463051"/>
    </source>
</evidence>
<feature type="domain" description="DUF4097" evidence="3">
    <location>
        <begin position="156"/>
        <end position="360"/>
    </location>
</feature>
<dbReference type="Proteomes" id="UP000463051">
    <property type="component" value="Unassembled WGS sequence"/>
</dbReference>
<keyword evidence="6" id="KW-1185">Reference proteome</keyword>
<evidence type="ECO:0000313" key="5">
    <source>
        <dbReference type="EMBL" id="MRN51941.1"/>
    </source>
</evidence>
<reference evidence="5 6" key="1">
    <citation type="submission" date="2019-11" db="EMBL/GenBank/DDBJ databases">
        <title>Paenibacillus monticola sp. nov., a novel PGPR strain isolated from mountain sample in China.</title>
        <authorList>
            <person name="Zhao Q."/>
            <person name="Li H.-P."/>
            <person name="Zhang J.-L."/>
        </authorList>
    </citation>
    <scope>NUCLEOTIDE SEQUENCE [LARGE SCALE GENOMIC DNA]</scope>
    <source>
        <strain evidence="5 6">LC-T2</strain>
    </source>
</reference>
<feature type="transmembrane region" description="Helical" evidence="2">
    <location>
        <begin position="37"/>
        <end position="56"/>
    </location>
</feature>
<feature type="region of interest" description="Disordered" evidence="1">
    <location>
        <begin position="318"/>
        <end position="364"/>
    </location>
</feature>
<keyword evidence="2" id="KW-1133">Transmembrane helix</keyword>
<dbReference type="InterPro" id="IPR025164">
    <property type="entry name" value="Toastrack_DUF4097"/>
</dbReference>
<organism evidence="5 6">
    <name type="scientific">Paenibacillus monticola</name>
    <dbReference type="NCBI Taxonomy" id="2666075"/>
    <lineage>
        <taxon>Bacteria</taxon>
        <taxon>Bacillati</taxon>
        <taxon>Bacillota</taxon>
        <taxon>Bacilli</taxon>
        <taxon>Bacillales</taxon>
        <taxon>Paenibacillaceae</taxon>
        <taxon>Paenibacillus</taxon>
    </lineage>
</organism>
<keyword evidence="2" id="KW-0472">Membrane</keyword>
<gene>
    <name evidence="5" type="ORF">GJB61_02865</name>
</gene>
<evidence type="ECO:0000256" key="1">
    <source>
        <dbReference type="SAM" id="MobiDB-lite"/>
    </source>
</evidence>
<name>A0A7X2H1Q6_9BACL</name>
<dbReference type="RefSeq" id="WP_154116902.1">
    <property type="nucleotide sequence ID" value="NZ_WJXB01000001.1"/>
</dbReference>
<feature type="transmembrane region" description="Helical" evidence="2">
    <location>
        <begin position="7"/>
        <end position="25"/>
    </location>
</feature>
<evidence type="ECO:0000259" key="3">
    <source>
        <dbReference type="Pfam" id="PF13349"/>
    </source>
</evidence>
<feature type="domain" description="LiaF transmembrane" evidence="4">
    <location>
        <begin position="12"/>
        <end position="81"/>
    </location>
</feature>
<proteinExistence type="predicted"/>
<protein>
    <submittedName>
        <fullName evidence="5">DUF4097 family beta strand repeat protein</fullName>
    </submittedName>
</protein>
<dbReference type="Pfam" id="PF13349">
    <property type="entry name" value="DUF4097"/>
    <property type="match status" value="1"/>
</dbReference>
<feature type="compositionally biased region" description="Polar residues" evidence="1">
    <location>
        <begin position="338"/>
        <end position="364"/>
    </location>
</feature>
<dbReference type="Pfam" id="PF22570">
    <property type="entry name" value="LiaF-TM"/>
    <property type="match status" value="1"/>
</dbReference>